<feature type="transmembrane region" description="Helical" evidence="8">
    <location>
        <begin position="298"/>
        <end position="317"/>
    </location>
</feature>
<evidence type="ECO:0000256" key="2">
    <source>
        <dbReference type="ARBA" id="ARBA00010145"/>
    </source>
</evidence>
<dbReference type="RefSeq" id="WP_120176477.1">
    <property type="nucleotide sequence ID" value="NZ_AP018786.1"/>
</dbReference>
<feature type="transmembrane region" description="Helical" evidence="8">
    <location>
        <begin position="171"/>
        <end position="193"/>
    </location>
</feature>
<gene>
    <name evidence="9" type="ORF">SUTMEG_06910</name>
</gene>
<keyword evidence="7 8" id="KW-0472">Membrane</keyword>
<comment type="similarity">
    <text evidence="2">Belongs to the auxin efflux carrier (TC 2.A.69) family.</text>
</comment>
<evidence type="ECO:0000256" key="8">
    <source>
        <dbReference type="SAM" id="Phobius"/>
    </source>
</evidence>
<dbReference type="Proteomes" id="UP000271003">
    <property type="component" value="Chromosome"/>
</dbReference>
<keyword evidence="5 8" id="KW-0812">Transmembrane</keyword>
<evidence type="ECO:0008006" key="11">
    <source>
        <dbReference type="Google" id="ProtNLM"/>
    </source>
</evidence>
<evidence type="ECO:0000256" key="1">
    <source>
        <dbReference type="ARBA" id="ARBA00004651"/>
    </source>
</evidence>
<evidence type="ECO:0000313" key="10">
    <source>
        <dbReference type="Proteomes" id="UP000271003"/>
    </source>
</evidence>
<dbReference type="GO" id="GO:0005886">
    <property type="term" value="C:plasma membrane"/>
    <property type="evidence" value="ECO:0007669"/>
    <property type="project" value="UniProtKB-SubCell"/>
</dbReference>
<dbReference type="PANTHER" id="PTHR36838:SF1">
    <property type="entry name" value="SLR1864 PROTEIN"/>
    <property type="match status" value="1"/>
</dbReference>
<feature type="transmembrane region" description="Helical" evidence="8">
    <location>
        <begin position="101"/>
        <end position="124"/>
    </location>
</feature>
<name>A0A2Z6IA75_9BURK</name>
<comment type="subcellular location">
    <subcellularLocation>
        <location evidence="1">Cell membrane</location>
        <topology evidence="1">Multi-pass membrane protein</topology>
    </subcellularLocation>
</comment>
<feature type="transmembrane region" description="Helical" evidence="8">
    <location>
        <begin position="68"/>
        <end position="89"/>
    </location>
</feature>
<feature type="transmembrane region" description="Helical" evidence="8">
    <location>
        <begin position="38"/>
        <end position="56"/>
    </location>
</feature>
<accession>A0A2Z6IA75</accession>
<evidence type="ECO:0000256" key="4">
    <source>
        <dbReference type="ARBA" id="ARBA00022475"/>
    </source>
</evidence>
<feature type="transmembrane region" description="Helical" evidence="8">
    <location>
        <begin position="205"/>
        <end position="227"/>
    </location>
</feature>
<feature type="transmembrane region" description="Helical" evidence="8">
    <location>
        <begin position="6"/>
        <end position="26"/>
    </location>
</feature>
<reference evidence="9 10" key="1">
    <citation type="journal article" date="2018" name="Int. J. Syst. Evol. Microbiol.">
        <title>Mesosutterella multiformis gen. nov., sp. nov., a member of the family Sutterellaceae and Sutterella megalosphaeroides sp. nov., isolated from human faeces.</title>
        <authorList>
            <person name="Sakamoto M."/>
            <person name="Ikeyama N."/>
            <person name="Kunihiro T."/>
            <person name="Iino T."/>
            <person name="Yuki M."/>
            <person name="Ohkuma M."/>
        </authorList>
    </citation>
    <scope>NUCLEOTIDE SEQUENCE [LARGE SCALE GENOMIC DNA]</scope>
    <source>
        <strain evidence="9 10">6FBBBH3</strain>
    </source>
</reference>
<evidence type="ECO:0000256" key="6">
    <source>
        <dbReference type="ARBA" id="ARBA00022989"/>
    </source>
</evidence>
<protein>
    <recommendedName>
        <fullName evidence="11">Malate transporter</fullName>
    </recommendedName>
</protein>
<dbReference type="OrthoDB" id="9810457at2"/>
<evidence type="ECO:0000256" key="3">
    <source>
        <dbReference type="ARBA" id="ARBA00022448"/>
    </source>
</evidence>
<feature type="transmembrane region" description="Helical" evidence="8">
    <location>
        <begin position="268"/>
        <end position="286"/>
    </location>
</feature>
<dbReference type="InterPro" id="IPR038770">
    <property type="entry name" value="Na+/solute_symporter_sf"/>
</dbReference>
<dbReference type="PANTHER" id="PTHR36838">
    <property type="entry name" value="AUXIN EFFLUX CARRIER FAMILY PROTEIN"/>
    <property type="match status" value="1"/>
</dbReference>
<organism evidence="9 10">
    <name type="scientific">Sutterella megalosphaeroides</name>
    <dbReference type="NCBI Taxonomy" id="2494234"/>
    <lineage>
        <taxon>Bacteria</taxon>
        <taxon>Pseudomonadati</taxon>
        <taxon>Pseudomonadota</taxon>
        <taxon>Betaproteobacteria</taxon>
        <taxon>Burkholderiales</taxon>
        <taxon>Sutterellaceae</taxon>
        <taxon>Sutterella</taxon>
    </lineage>
</organism>
<dbReference type="KEGG" id="sutt:SUTMEG_06910"/>
<keyword evidence="3" id="KW-0813">Transport</keyword>
<evidence type="ECO:0000313" key="9">
    <source>
        <dbReference type="EMBL" id="BBF22800.1"/>
    </source>
</evidence>
<evidence type="ECO:0000256" key="5">
    <source>
        <dbReference type="ARBA" id="ARBA00022692"/>
    </source>
</evidence>
<sequence length="320" mass="34249">MLEALQSSLANVLILLLVSACGWWAARRGTFGEKERAAAAKIVTFTLPFFLFHSVVSKFSHEALIELLQTAFVPFVTVGINTAISLLLIRFGLVRREVRGAFVASFTGSTVLFVGVPLTTALYGPEGIPYLLVYFFANLVFIWTAGLYAVKLDGVAARGGPKPALVSPESLRMLLSPPFLAFLAGLFAVAVPIPVPDVVAGTTRTIGAITSPLALLFIGIVVHRVGLEPFKHLPLELKLVLASCFIIRPLVMYLVTMPLDMDEMMRRVFVTSSAMPVSSVIAVLCRSAGADDAFVSEAVGVTTIGLVAALPLLWAIANFA</sequence>
<keyword evidence="6 8" id="KW-1133">Transmembrane helix</keyword>
<keyword evidence="10" id="KW-1185">Reference proteome</keyword>
<dbReference type="AlphaFoldDB" id="A0A2Z6IA75"/>
<dbReference type="GO" id="GO:0055085">
    <property type="term" value="P:transmembrane transport"/>
    <property type="evidence" value="ECO:0007669"/>
    <property type="project" value="InterPro"/>
</dbReference>
<keyword evidence="4" id="KW-1003">Cell membrane</keyword>
<dbReference type="Gene3D" id="1.20.1530.20">
    <property type="match status" value="1"/>
</dbReference>
<evidence type="ECO:0000256" key="7">
    <source>
        <dbReference type="ARBA" id="ARBA00023136"/>
    </source>
</evidence>
<dbReference type="Pfam" id="PF03547">
    <property type="entry name" value="Mem_trans"/>
    <property type="match status" value="2"/>
</dbReference>
<feature type="transmembrane region" description="Helical" evidence="8">
    <location>
        <begin position="239"/>
        <end position="256"/>
    </location>
</feature>
<feature type="transmembrane region" description="Helical" evidence="8">
    <location>
        <begin position="130"/>
        <end position="150"/>
    </location>
</feature>
<proteinExistence type="inferred from homology"/>
<dbReference type="InterPro" id="IPR004776">
    <property type="entry name" value="Mem_transp_PIN-like"/>
</dbReference>
<dbReference type="EMBL" id="AP018786">
    <property type="protein sequence ID" value="BBF22800.1"/>
    <property type="molecule type" value="Genomic_DNA"/>
</dbReference>